<protein>
    <submittedName>
        <fullName evidence="2">Uncharacterized protein</fullName>
    </submittedName>
</protein>
<dbReference type="Proteomes" id="UP000266861">
    <property type="component" value="Unassembled WGS sequence"/>
</dbReference>
<accession>A0A397J7I0</accession>
<dbReference type="EMBL" id="PQFF01000107">
    <property type="protein sequence ID" value="RHZ81976.1"/>
    <property type="molecule type" value="Genomic_DNA"/>
</dbReference>
<dbReference type="OrthoDB" id="2440320at2759"/>
<reference evidence="2 3" key="1">
    <citation type="submission" date="2018-08" db="EMBL/GenBank/DDBJ databases">
        <title>Genome and evolution of the arbuscular mycorrhizal fungus Diversispora epigaea (formerly Glomus versiforme) and its bacterial endosymbionts.</title>
        <authorList>
            <person name="Sun X."/>
            <person name="Fei Z."/>
            <person name="Harrison M."/>
        </authorList>
    </citation>
    <scope>NUCLEOTIDE SEQUENCE [LARGE SCALE GENOMIC DNA]</scope>
    <source>
        <strain evidence="2 3">IT104</strain>
    </source>
</reference>
<evidence type="ECO:0000313" key="2">
    <source>
        <dbReference type="EMBL" id="RHZ81976.1"/>
    </source>
</evidence>
<name>A0A397J7I0_9GLOM</name>
<organism evidence="2 3">
    <name type="scientific">Diversispora epigaea</name>
    <dbReference type="NCBI Taxonomy" id="1348612"/>
    <lineage>
        <taxon>Eukaryota</taxon>
        <taxon>Fungi</taxon>
        <taxon>Fungi incertae sedis</taxon>
        <taxon>Mucoromycota</taxon>
        <taxon>Glomeromycotina</taxon>
        <taxon>Glomeromycetes</taxon>
        <taxon>Diversisporales</taxon>
        <taxon>Diversisporaceae</taxon>
        <taxon>Diversispora</taxon>
    </lineage>
</organism>
<dbReference type="AlphaFoldDB" id="A0A397J7I0"/>
<evidence type="ECO:0000256" key="1">
    <source>
        <dbReference type="SAM" id="MobiDB-lite"/>
    </source>
</evidence>
<evidence type="ECO:0000313" key="3">
    <source>
        <dbReference type="Proteomes" id="UP000266861"/>
    </source>
</evidence>
<proteinExistence type="predicted"/>
<feature type="region of interest" description="Disordered" evidence="1">
    <location>
        <begin position="142"/>
        <end position="161"/>
    </location>
</feature>
<keyword evidence="3" id="KW-1185">Reference proteome</keyword>
<gene>
    <name evidence="2" type="ORF">Glove_115g115</name>
</gene>
<sequence length="161" mass="18783">MRGEYTCEYIHNSGEVCGCRCRKPEGCHEHWKAKKRVLCICGKGTASAPGIFKECYDILHSKINNNDNTIWCGRILDRLWTDLFKASSEQITFVISLCEFFLNPKNEDLKNDNKYLQIITNKNNKNMKNDKAFSLETFDSDDEIEEEENELLSEQEEEKKK</sequence>
<comment type="caution">
    <text evidence="2">The sequence shown here is derived from an EMBL/GenBank/DDBJ whole genome shotgun (WGS) entry which is preliminary data.</text>
</comment>